<evidence type="ECO:0000313" key="4">
    <source>
        <dbReference type="Proteomes" id="UP000230842"/>
    </source>
</evidence>
<evidence type="ECO:0000259" key="2">
    <source>
        <dbReference type="PROSITE" id="PS50268"/>
    </source>
</evidence>
<dbReference type="EMBL" id="PGEZ01000001">
    <property type="protein sequence ID" value="PJJ58400.1"/>
    <property type="molecule type" value="Genomic_DNA"/>
</dbReference>
<evidence type="ECO:0000313" key="3">
    <source>
        <dbReference type="EMBL" id="PJJ58400.1"/>
    </source>
</evidence>
<dbReference type="PANTHER" id="PTHR34720:SF9">
    <property type="entry name" value="BLR4714 PROTEIN"/>
    <property type="match status" value="1"/>
</dbReference>
<dbReference type="SMART" id="SM00089">
    <property type="entry name" value="PKD"/>
    <property type="match status" value="8"/>
</dbReference>
<organism evidence="3 4">
    <name type="scientific">Mumia flava</name>
    <dbReference type="NCBI Taxonomy" id="1348852"/>
    <lineage>
        <taxon>Bacteria</taxon>
        <taxon>Bacillati</taxon>
        <taxon>Actinomycetota</taxon>
        <taxon>Actinomycetes</taxon>
        <taxon>Propionibacteriales</taxon>
        <taxon>Nocardioidaceae</taxon>
        <taxon>Mumia</taxon>
    </lineage>
</organism>
<keyword evidence="4" id="KW-1185">Reference proteome</keyword>
<dbReference type="Gene3D" id="2.60.40.3440">
    <property type="match status" value="14"/>
</dbReference>
<dbReference type="InterPro" id="IPR022409">
    <property type="entry name" value="PKD/Chitinase_dom"/>
</dbReference>
<gene>
    <name evidence="3" type="ORF">CLV56_2651</name>
</gene>
<dbReference type="PANTHER" id="PTHR34720">
    <property type="entry name" value="MICROCYSTIN DEPENDENT PROTEIN"/>
    <property type="match status" value="1"/>
</dbReference>
<dbReference type="Pfam" id="PF20611">
    <property type="entry name" value="DUF6801"/>
    <property type="match status" value="1"/>
</dbReference>
<dbReference type="NCBIfam" id="NF012211">
    <property type="entry name" value="tand_rpt_95"/>
    <property type="match status" value="15"/>
</dbReference>
<name>A0A2M9BKF3_9ACTN</name>
<feature type="signal peptide" evidence="1">
    <location>
        <begin position="1"/>
        <end position="40"/>
    </location>
</feature>
<proteinExistence type="predicted"/>
<sequence>MSEPLVRARLRRPLAAFASGALVAGTALTATALGAGTAYAADLDENFNYDCNVVAAGLPLGIHDVGVRAQVTVPDEVSPGEAIPPRETQITLTMPETLRNATYVLLSARQAGGYSDDASISITAEGYPDTLTYPIENLSAPFSPVPPNVGDLWQIPTVGDVPQIDVPTDVTVPGSTTIHMPAAFNVTASLLNANGDLIGGEGAVTMACTITSESDVFGTIPVVPGNSDPTAGAVTASTDEDTPVDITLDGADADGDPLTYSYTQPANGEVTGTGPDVTYTPAAGFDGEDSFEYTVDDGNGGTATNTVTVTVSNVNKVPVANDVAVSTDENTAVDVAFDASDPDGDDLSYSYTQPANGEVTGNGANVTYTPAAGFDGEDSFEYTADDGNGGTATATVTVTVSNVNVPPTAGDVSASTDENTPVDITLDGADADGDALTYSYTQPANGEVSGDGPNVTYTPANGFDGDDSFEYTVDDGNGGTATGTVSVSVSNVNVAPTAGDVAAETDENTAVDITLDGADADGDDLTYSYTQPANGEVTGDGQDVTYTPAAGFDGTDTFSYTVSDGEAEATATVTVTVNNVNVAPTADDLSVTTAENTAVDITLAGSDADGDDLTYSYTQPLNGEVTGDGPNVTYTPAAGFDGQDGFTYTVDDGNGGTATGTVEITVSNVNVAPTAGDVAAETDENTAVDIALDGADADGDDLTYTYTQPTNGEVTGSGANVTYTPDAGFDGEDTFSYTVSDGLAQATATVTVTVNNVNVAPTADDVSVTLAEDTSVEITLAGDDADGDDLTYTYTDPSNGTLSGDAPALTYTPDPDYNGPDSFEYTVSDGEAEATATVSITVTPVSDNTAPTAGDVTASTDEDTAVDITLDGADADGDDLTYTYTQPANGTVSGTGPNVTYTPDAGFDGEDTFSYTVSDGLAQDTGSVTVTVSNVNKAPTADDLSVTLAEDTSVEIALAGADADGDALTYSYTQPANGEVTGDGATVTYTPAADFNGEDSFEYTVSDGQAEATATVSITVTPVSDNTAPTAGDVAASTDEDTAVDITLDGADADGDDLTYTYSQPSNGSVTGEGPDVTYTPAADFNGEDSFSYTVSDGQEEASATVTITVAPVDDNTAPTAGDVAAETDEDTAVDIALDGADADGDDLTYTYSQPSNGSVSGEGATVTYTPAAGFTGEDTFTYTVDDGNGGTASATVTVTVNGVNAAPTADDVSVTVAEDSSVDIVLAGADADGDDLTYTYTQPSNGEVTGDGPNVTYTPAADFNGEDSFEYTVSDGQAEATATVSITVTDVADNTAPTAGDVAASTDEDVAVDITLDGADADGDDLTYTYTQPSNGTVSGEGPNVTYTPAADFNGEDTFTYTVSDGLEQATATVTVTVAPVDDNTAPTAGDVAAETDENTPVDITLDGADADGDDLTYTYTQPSNGTVSGEGADVTYTPADGFDGTDSFTYTVDDGNGGTASATVTVTVNDTIVENTPPTAGAVSATTTKDTAVGITLNGADADGDDLTYTYTQPANGAVSGEGPNVTFTPASGFTGTTTFTYTVSDGEDEATATVTVTVNDTKPDKCGPRPGHGATLWELIKWLACKLLGHPIGR</sequence>
<dbReference type="Gene3D" id="2.60.40.2810">
    <property type="match status" value="1"/>
</dbReference>
<keyword evidence="1" id="KW-0732">Signal</keyword>
<comment type="caution">
    <text evidence="3">The sequence shown here is derived from an EMBL/GenBank/DDBJ whole genome shotgun (WGS) entry which is preliminary data.</text>
</comment>
<feature type="domain" description="Cadherin" evidence="2">
    <location>
        <begin position="1209"/>
        <end position="1300"/>
    </location>
</feature>
<dbReference type="GO" id="GO:0005509">
    <property type="term" value="F:calcium ion binding"/>
    <property type="evidence" value="ECO:0007669"/>
    <property type="project" value="InterPro"/>
</dbReference>
<dbReference type="Proteomes" id="UP000230842">
    <property type="component" value="Unassembled WGS sequence"/>
</dbReference>
<dbReference type="Pfam" id="PF17963">
    <property type="entry name" value="Big_9"/>
    <property type="match status" value="15"/>
</dbReference>
<dbReference type="InterPro" id="IPR046542">
    <property type="entry name" value="DUF6801"/>
</dbReference>
<dbReference type="OrthoDB" id="9758957at2"/>
<protein>
    <recommendedName>
        <fullName evidence="2">Cadherin domain-containing protein</fullName>
    </recommendedName>
</protein>
<accession>A0A2M9BKF3</accession>
<dbReference type="GO" id="GO:0007156">
    <property type="term" value="P:homophilic cell adhesion via plasma membrane adhesion molecules"/>
    <property type="evidence" value="ECO:0007669"/>
    <property type="project" value="InterPro"/>
</dbReference>
<dbReference type="GO" id="GO:0016020">
    <property type="term" value="C:membrane"/>
    <property type="evidence" value="ECO:0007669"/>
    <property type="project" value="InterPro"/>
</dbReference>
<evidence type="ECO:0000256" key="1">
    <source>
        <dbReference type="SAM" id="SignalP"/>
    </source>
</evidence>
<reference evidence="3 4" key="1">
    <citation type="submission" date="2017-11" db="EMBL/GenBank/DDBJ databases">
        <title>Genomic Encyclopedia of Archaeal and Bacterial Type Strains, Phase II (KMG-II): From Individual Species to Whole Genera.</title>
        <authorList>
            <person name="Goeker M."/>
        </authorList>
    </citation>
    <scope>NUCLEOTIDE SEQUENCE [LARGE SCALE GENOMIC DNA]</scope>
    <source>
        <strain evidence="3 4">DSM 27763</strain>
    </source>
</reference>
<dbReference type="PROSITE" id="PS50268">
    <property type="entry name" value="CADHERIN_2"/>
    <property type="match status" value="2"/>
</dbReference>
<feature type="domain" description="Cadherin" evidence="2">
    <location>
        <begin position="940"/>
        <end position="1031"/>
    </location>
</feature>
<feature type="chain" id="PRO_5014786512" description="Cadherin domain-containing protein" evidence="1">
    <location>
        <begin position="41"/>
        <end position="1597"/>
    </location>
</feature>
<dbReference type="RefSeq" id="WP_157805159.1">
    <property type="nucleotide sequence ID" value="NZ_PGEZ01000001.1"/>
</dbReference>
<dbReference type="InterPro" id="IPR002126">
    <property type="entry name" value="Cadherin-like_dom"/>
</dbReference>